<dbReference type="SUPFAM" id="SSF46785">
    <property type="entry name" value="Winged helix' DNA-binding domain"/>
    <property type="match status" value="1"/>
</dbReference>
<name>A0A395JUB2_9GAMM</name>
<dbReference type="OrthoDB" id="9801127at2"/>
<evidence type="ECO:0000256" key="3">
    <source>
        <dbReference type="ARBA" id="ARBA00022833"/>
    </source>
</evidence>
<evidence type="ECO:0000256" key="6">
    <source>
        <dbReference type="ARBA" id="ARBA00023163"/>
    </source>
</evidence>
<dbReference type="EMBL" id="QNRT01000001">
    <property type="protein sequence ID" value="RBP53128.1"/>
    <property type="molecule type" value="Genomic_DNA"/>
</dbReference>
<reference evidence="8 9" key="1">
    <citation type="submission" date="2018-06" db="EMBL/GenBank/DDBJ databases">
        <title>Genomic Encyclopedia of Type Strains, Phase IV (KMG-IV): sequencing the most valuable type-strain genomes for metagenomic binning, comparative biology and taxonomic classification.</title>
        <authorList>
            <person name="Goeker M."/>
        </authorList>
    </citation>
    <scope>NUCLEOTIDE SEQUENCE [LARGE SCALE GENOMIC DNA]</scope>
    <source>
        <strain evidence="8 9">DSM 24032</strain>
    </source>
</reference>
<dbReference type="RefSeq" id="WP_113952727.1">
    <property type="nucleotide sequence ID" value="NZ_QNRT01000001.1"/>
</dbReference>
<keyword evidence="2" id="KW-0678">Repressor</keyword>
<dbReference type="InterPro" id="IPR036390">
    <property type="entry name" value="WH_DNA-bd_sf"/>
</dbReference>
<comment type="caution">
    <text evidence="8">The sequence shown here is derived from an EMBL/GenBank/DDBJ whole genome shotgun (WGS) entry which is preliminary data.</text>
</comment>
<protein>
    <submittedName>
        <fullName evidence="8">Fur family zinc uptake transcriptional regulator</fullName>
    </submittedName>
</protein>
<dbReference type="FunCoup" id="A0A395JUB2">
    <property type="interactions" value="105"/>
</dbReference>
<evidence type="ECO:0000313" key="8">
    <source>
        <dbReference type="EMBL" id="RBP53128.1"/>
    </source>
</evidence>
<keyword evidence="9" id="KW-1185">Reference proteome</keyword>
<feature type="binding site" evidence="7">
    <location>
        <position position="117"/>
    </location>
    <ligand>
        <name>Zn(2+)</name>
        <dbReference type="ChEBI" id="CHEBI:29105"/>
    </ligand>
</feature>
<dbReference type="PANTHER" id="PTHR33202:SF6">
    <property type="entry name" value="ZINC UPTAKE REGULATION PROTEIN"/>
    <property type="match status" value="1"/>
</dbReference>
<sequence length="163" mass="18026">MTDQNQVISPFLGDHDHSHCESQALEVALEQCRKKGLKLTKIRQQVLEIIWSQHNPIGAYDVLQQLQAQGHKPAPPTAYRALEFLVDAKLIHRIESLNAYIGCPSPESSHQCQFYICRECGHIAELNNSAVSDALSAGAADLGFRSQQPVIEVHGICRACQAD</sequence>
<dbReference type="GO" id="GO:1900376">
    <property type="term" value="P:regulation of secondary metabolite biosynthetic process"/>
    <property type="evidence" value="ECO:0007669"/>
    <property type="project" value="TreeGrafter"/>
</dbReference>
<dbReference type="AlphaFoldDB" id="A0A395JUB2"/>
<comment type="cofactor">
    <cofactor evidence="7">
        <name>Zn(2+)</name>
        <dbReference type="ChEBI" id="CHEBI:29105"/>
    </cofactor>
    <text evidence="7">Binds 1 zinc ion per subunit.</text>
</comment>
<dbReference type="InterPro" id="IPR043135">
    <property type="entry name" value="Fur_C"/>
</dbReference>
<dbReference type="Gene3D" id="3.30.1490.190">
    <property type="match status" value="1"/>
</dbReference>
<evidence type="ECO:0000256" key="7">
    <source>
        <dbReference type="PIRSR" id="PIRSR602481-1"/>
    </source>
</evidence>
<comment type="similarity">
    <text evidence="1">Belongs to the Fur family.</text>
</comment>
<dbReference type="GO" id="GO:0045892">
    <property type="term" value="P:negative regulation of DNA-templated transcription"/>
    <property type="evidence" value="ECO:0007669"/>
    <property type="project" value="TreeGrafter"/>
</dbReference>
<dbReference type="Gene3D" id="1.10.10.10">
    <property type="entry name" value="Winged helix-like DNA-binding domain superfamily/Winged helix DNA-binding domain"/>
    <property type="match status" value="1"/>
</dbReference>
<gene>
    <name evidence="8" type="ORF">DFR28_101513</name>
</gene>
<keyword evidence="5" id="KW-0238">DNA-binding</keyword>
<keyword evidence="6" id="KW-0804">Transcription</keyword>
<feature type="binding site" evidence="7">
    <location>
        <position position="157"/>
    </location>
    <ligand>
        <name>Zn(2+)</name>
        <dbReference type="ChEBI" id="CHEBI:29105"/>
    </ligand>
</feature>
<dbReference type="Proteomes" id="UP000253083">
    <property type="component" value="Unassembled WGS sequence"/>
</dbReference>
<dbReference type="InterPro" id="IPR036388">
    <property type="entry name" value="WH-like_DNA-bd_sf"/>
</dbReference>
<keyword evidence="4" id="KW-0805">Transcription regulation</keyword>
<evidence type="ECO:0000256" key="1">
    <source>
        <dbReference type="ARBA" id="ARBA00007957"/>
    </source>
</evidence>
<evidence type="ECO:0000313" key="9">
    <source>
        <dbReference type="Proteomes" id="UP000253083"/>
    </source>
</evidence>
<dbReference type="InterPro" id="IPR002481">
    <property type="entry name" value="FUR"/>
</dbReference>
<accession>A0A395JUB2</accession>
<dbReference type="GO" id="GO:0000976">
    <property type="term" value="F:transcription cis-regulatory region binding"/>
    <property type="evidence" value="ECO:0007669"/>
    <property type="project" value="TreeGrafter"/>
</dbReference>
<dbReference type="Pfam" id="PF01475">
    <property type="entry name" value="FUR"/>
    <property type="match status" value="1"/>
</dbReference>
<evidence type="ECO:0000256" key="5">
    <source>
        <dbReference type="ARBA" id="ARBA00023125"/>
    </source>
</evidence>
<dbReference type="InParanoid" id="A0A395JUB2"/>
<dbReference type="GO" id="GO:0005829">
    <property type="term" value="C:cytosol"/>
    <property type="evidence" value="ECO:0007669"/>
    <property type="project" value="TreeGrafter"/>
</dbReference>
<organism evidence="8 9">
    <name type="scientific">Arenicella xantha</name>
    <dbReference type="NCBI Taxonomy" id="644221"/>
    <lineage>
        <taxon>Bacteria</taxon>
        <taxon>Pseudomonadati</taxon>
        <taxon>Pseudomonadota</taxon>
        <taxon>Gammaproteobacteria</taxon>
        <taxon>Arenicellales</taxon>
        <taxon>Arenicellaceae</taxon>
        <taxon>Arenicella</taxon>
    </lineage>
</organism>
<dbReference type="GO" id="GO:0003700">
    <property type="term" value="F:DNA-binding transcription factor activity"/>
    <property type="evidence" value="ECO:0007669"/>
    <property type="project" value="InterPro"/>
</dbReference>
<proteinExistence type="inferred from homology"/>
<dbReference type="GO" id="GO:0008270">
    <property type="term" value="F:zinc ion binding"/>
    <property type="evidence" value="ECO:0007669"/>
    <property type="project" value="TreeGrafter"/>
</dbReference>
<feature type="binding site" evidence="7">
    <location>
        <position position="120"/>
    </location>
    <ligand>
        <name>Zn(2+)</name>
        <dbReference type="ChEBI" id="CHEBI:29105"/>
    </ligand>
</feature>
<keyword evidence="3 7" id="KW-0862">Zinc</keyword>
<evidence type="ECO:0000256" key="2">
    <source>
        <dbReference type="ARBA" id="ARBA00022491"/>
    </source>
</evidence>
<keyword evidence="7" id="KW-0479">Metal-binding</keyword>
<dbReference type="PANTHER" id="PTHR33202">
    <property type="entry name" value="ZINC UPTAKE REGULATION PROTEIN"/>
    <property type="match status" value="1"/>
</dbReference>
<evidence type="ECO:0000256" key="4">
    <source>
        <dbReference type="ARBA" id="ARBA00023015"/>
    </source>
</evidence>
<feature type="binding site" evidence="7">
    <location>
        <position position="160"/>
    </location>
    <ligand>
        <name>Zn(2+)</name>
        <dbReference type="ChEBI" id="CHEBI:29105"/>
    </ligand>
</feature>